<evidence type="ECO:0000259" key="1">
    <source>
        <dbReference type="PROSITE" id="PS50910"/>
    </source>
</evidence>
<dbReference type="SUPFAM" id="SSF81593">
    <property type="entry name" value="Nucleotidyltransferase substrate binding subunit/domain"/>
    <property type="match status" value="1"/>
</dbReference>
<dbReference type="STRING" id="1121420.SAMN02746098_03697"/>
<evidence type="ECO:0000313" key="3">
    <source>
        <dbReference type="Proteomes" id="UP000183954"/>
    </source>
</evidence>
<gene>
    <name evidence="2" type="ORF">SAMN02746098_03697</name>
</gene>
<dbReference type="AlphaFoldDB" id="A0A1M5ZUL2"/>
<evidence type="ECO:0000313" key="2">
    <source>
        <dbReference type="EMBL" id="SHI27940.1"/>
    </source>
</evidence>
<organism evidence="2 3">
    <name type="scientific">Desulfosporosinus lacus DSM 15449</name>
    <dbReference type="NCBI Taxonomy" id="1121420"/>
    <lineage>
        <taxon>Bacteria</taxon>
        <taxon>Bacillati</taxon>
        <taxon>Bacillota</taxon>
        <taxon>Clostridia</taxon>
        <taxon>Eubacteriales</taxon>
        <taxon>Desulfitobacteriaceae</taxon>
        <taxon>Desulfosporosinus</taxon>
    </lineage>
</organism>
<name>A0A1M5ZUL2_9FIRM</name>
<accession>A0A1M5ZUL2</accession>
<proteinExistence type="predicted"/>
<dbReference type="Pfam" id="PF05168">
    <property type="entry name" value="HEPN"/>
    <property type="match status" value="1"/>
</dbReference>
<reference evidence="3" key="1">
    <citation type="submission" date="2016-11" db="EMBL/GenBank/DDBJ databases">
        <authorList>
            <person name="Varghese N."/>
            <person name="Submissions S."/>
        </authorList>
    </citation>
    <scope>NUCLEOTIDE SEQUENCE [LARGE SCALE GENOMIC DNA]</scope>
    <source>
        <strain evidence="3">DSM 15449</strain>
    </source>
</reference>
<keyword evidence="3" id="KW-1185">Reference proteome</keyword>
<dbReference type="EMBL" id="FQXJ01000015">
    <property type="protein sequence ID" value="SHI27940.1"/>
    <property type="molecule type" value="Genomic_DNA"/>
</dbReference>
<dbReference type="InterPro" id="IPR007842">
    <property type="entry name" value="HEPN_dom"/>
</dbReference>
<sequence>MDKNGIVKSWCDFAKDDLIAAKYLLGLHPLKLEIICYHCQQSAEKILKGFLIDKNIDPPKTHDLRLLRRMCGKIAEGFDEIEESCVHLTAYGVQPRYPMEIEISESDMRQAINDADHIMSFIALRLELKSDEMQKDNPQAGHQMT</sequence>
<feature type="domain" description="HEPN" evidence="1">
    <location>
        <begin position="13"/>
        <end position="118"/>
    </location>
</feature>
<dbReference type="OrthoDB" id="9808176at2"/>
<dbReference type="Gene3D" id="1.20.120.330">
    <property type="entry name" value="Nucleotidyltransferases domain 2"/>
    <property type="match status" value="1"/>
</dbReference>
<dbReference type="SMART" id="SM00748">
    <property type="entry name" value="HEPN"/>
    <property type="match status" value="1"/>
</dbReference>
<dbReference type="RefSeq" id="WP_073031183.1">
    <property type="nucleotide sequence ID" value="NZ_FQXJ01000015.1"/>
</dbReference>
<protein>
    <submittedName>
        <fullName evidence="2">HEPN domain-containing protein</fullName>
    </submittedName>
</protein>
<dbReference type="Proteomes" id="UP000183954">
    <property type="component" value="Unassembled WGS sequence"/>
</dbReference>
<dbReference type="PROSITE" id="PS50910">
    <property type="entry name" value="HEPN"/>
    <property type="match status" value="1"/>
</dbReference>